<dbReference type="Proteomes" id="UP001359485">
    <property type="component" value="Unassembled WGS sequence"/>
</dbReference>
<comment type="caution">
    <text evidence="3">The sequence shown here is derived from an EMBL/GenBank/DDBJ whole genome shotgun (WGS) entry which is preliminary data.</text>
</comment>
<reference evidence="3 4" key="1">
    <citation type="submission" date="2023-09" db="EMBL/GenBank/DDBJ databases">
        <title>Genomes of two closely related lineages of the louse Polyplax serrata with different host specificities.</title>
        <authorList>
            <person name="Martinu J."/>
            <person name="Tarabai H."/>
            <person name="Stefka J."/>
            <person name="Hypsa V."/>
        </authorList>
    </citation>
    <scope>NUCLEOTIDE SEQUENCE [LARGE SCALE GENOMIC DNA]</scope>
    <source>
        <strain evidence="3">98ZLc_SE</strain>
    </source>
</reference>
<dbReference type="Pfam" id="PF00379">
    <property type="entry name" value="Chitin_bind_4"/>
    <property type="match status" value="1"/>
</dbReference>
<dbReference type="EMBL" id="JAWJWF010000001">
    <property type="protein sequence ID" value="KAK6641481.1"/>
    <property type="molecule type" value="Genomic_DNA"/>
</dbReference>
<dbReference type="PANTHER" id="PTHR12236:SF95">
    <property type="entry name" value="CUTICULAR PROTEIN 76BD, ISOFORM C-RELATED"/>
    <property type="match status" value="1"/>
</dbReference>
<sequence length="278" mass="32061">MIGDLVKIKVFLQHFKRATHLDFFSIVLKILVFSAFTRVESKPRIDNDFVDNENLIEYHYRYAVDDSKSKGPVMDRWEQRIGEYVKGAYSVVEPDGRVRTVDYEVDGKKGYHAVIRMNEPSPDLLSFQQLTKSIELYPEPVPPPQIQLPSRNLSPPDPSTGKAWNYHSDTRYVNQPVKKTDQTALETPFGPKTPRTPRILENLPLSPANFNVPQTTNVIYYKTPAASIFQRTYHNSKPEIFPLRNIKKEVLVSNEPPARTRRHSTLVKRYKSFAEVLS</sequence>
<organism evidence="3 4">
    <name type="scientific">Polyplax serrata</name>
    <name type="common">Common mouse louse</name>
    <dbReference type="NCBI Taxonomy" id="468196"/>
    <lineage>
        <taxon>Eukaryota</taxon>
        <taxon>Metazoa</taxon>
        <taxon>Ecdysozoa</taxon>
        <taxon>Arthropoda</taxon>
        <taxon>Hexapoda</taxon>
        <taxon>Insecta</taxon>
        <taxon>Pterygota</taxon>
        <taxon>Neoptera</taxon>
        <taxon>Paraneoptera</taxon>
        <taxon>Psocodea</taxon>
        <taxon>Troctomorpha</taxon>
        <taxon>Phthiraptera</taxon>
        <taxon>Anoplura</taxon>
        <taxon>Polyplacidae</taxon>
        <taxon>Polyplax</taxon>
    </lineage>
</organism>
<keyword evidence="1 2" id="KW-0193">Cuticle</keyword>
<evidence type="ECO:0000256" key="2">
    <source>
        <dbReference type="PROSITE-ProRule" id="PRU00497"/>
    </source>
</evidence>
<dbReference type="PROSITE" id="PS51155">
    <property type="entry name" value="CHIT_BIND_RR_2"/>
    <property type="match status" value="1"/>
</dbReference>
<accession>A0ABR1BH42</accession>
<evidence type="ECO:0000313" key="4">
    <source>
        <dbReference type="Proteomes" id="UP001359485"/>
    </source>
</evidence>
<proteinExistence type="predicted"/>
<name>A0ABR1BH42_POLSC</name>
<gene>
    <name evidence="3" type="ORF">RUM44_013193</name>
</gene>
<dbReference type="InterPro" id="IPR000618">
    <property type="entry name" value="Insect_cuticle"/>
</dbReference>
<evidence type="ECO:0000256" key="1">
    <source>
        <dbReference type="ARBA" id="ARBA00022460"/>
    </source>
</evidence>
<protein>
    <submittedName>
        <fullName evidence="3">Uncharacterized protein</fullName>
    </submittedName>
</protein>
<evidence type="ECO:0000313" key="3">
    <source>
        <dbReference type="EMBL" id="KAK6641481.1"/>
    </source>
</evidence>
<dbReference type="PANTHER" id="PTHR12236">
    <property type="entry name" value="STRUCTURAL CONTITUENT OF CUTICLE"/>
    <property type="match status" value="1"/>
</dbReference>
<dbReference type="InterPro" id="IPR051217">
    <property type="entry name" value="Insect_Cuticle_Struc_Prot"/>
</dbReference>
<dbReference type="PRINTS" id="PR00947">
    <property type="entry name" value="CUTICLE"/>
</dbReference>
<keyword evidence="4" id="KW-1185">Reference proteome</keyword>